<evidence type="ECO:0000256" key="1">
    <source>
        <dbReference type="ARBA" id="ARBA00023015"/>
    </source>
</evidence>
<dbReference type="EMBL" id="CP032707">
    <property type="protein sequence ID" value="AYG95641.1"/>
    <property type="molecule type" value="Genomic_DNA"/>
</dbReference>
<gene>
    <name evidence="5" type="ORF">D8I30_10950</name>
</gene>
<dbReference type="PANTHER" id="PTHR43537:SF5">
    <property type="entry name" value="UXU OPERON TRANSCRIPTIONAL REGULATOR"/>
    <property type="match status" value="1"/>
</dbReference>
<evidence type="ECO:0000256" key="2">
    <source>
        <dbReference type="ARBA" id="ARBA00023125"/>
    </source>
</evidence>
<feature type="domain" description="HTH gntR-type" evidence="4">
    <location>
        <begin position="103"/>
        <end position="170"/>
    </location>
</feature>
<sequence>MASATSMVRIRRWARIRRSDAESVALWDWRFSGPMDRLSPAGEAGGSSRPRACQLKNGTMLIQMKVRKKTGSINLRGDENNVRLLMSPLPMYSSGREKAMKSRDPYHQALTALAGFAGEGRFGPGMPLVITSLAGELGLSPTPVREALARLAGEGVIEHWPGRGYFAPGLAASDIVELYDYHQRLVLWAVDLPVIASNALPLPLADTWSRRLEQVFARAVSGAGNRVLAGAFRLAAARLRPVRAVEATIAPVPPSQVERLEGLLGEVAGDGFREAVSHYHQGRIEAAESIAAAMRRGVESID</sequence>
<dbReference type="OrthoDB" id="8479543at2"/>
<keyword evidence="2" id="KW-0238">DNA-binding</keyword>
<dbReference type="SMART" id="SM00345">
    <property type="entry name" value="HTH_GNTR"/>
    <property type="match status" value="1"/>
</dbReference>
<dbReference type="Proteomes" id="UP000276984">
    <property type="component" value="Chromosome"/>
</dbReference>
<evidence type="ECO:0000256" key="3">
    <source>
        <dbReference type="ARBA" id="ARBA00023163"/>
    </source>
</evidence>
<dbReference type="PANTHER" id="PTHR43537">
    <property type="entry name" value="TRANSCRIPTIONAL REGULATOR, GNTR FAMILY"/>
    <property type="match status" value="1"/>
</dbReference>
<dbReference type="GO" id="GO:0003677">
    <property type="term" value="F:DNA binding"/>
    <property type="evidence" value="ECO:0007669"/>
    <property type="project" value="UniProtKB-KW"/>
</dbReference>
<keyword evidence="3" id="KW-0804">Transcription</keyword>
<dbReference type="InterPro" id="IPR036390">
    <property type="entry name" value="WH_DNA-bd_sf"/>
</dbReference>
<dbReference type="GO" id="GO:0003700">
    <property type="term" value="F:DNA-binding transcription factor activity"/>
    <property type="evidence" value="ECO:0007669"/>
    <property type="project" value="InterPro"/>
</dbReference>
<name>A0A494RH27_9CAUL</name>
<proteinExistence type="predicted"/>
<organism evidence="5 6">
    <name type="scientific">Brevundimonas naejangsanensis</name>
    <dbReference type="NCBI Taxonomy" id="588932"/>
    <lineage>
        <taxon>Bacteria</taxon>
        <taxon>Pseudomonadati</taxon>
        <taxon>Pseudomonadota</taxon>
        <taxon>Alphaproteobacteria</taxon>
        <taxon>Caulobacterales</taxon>
        <taxon>Caulobacteraceae</taxon>
        <taxon>Brevundimonas</taxon>
    </lineage>
</organism>
<keyword evidence="6" id="KW-1185">Reference proteome</keyword>
<dbReference type="PROSITE" id="PS50949">
    <property type="entry name" value="HTH_GNTR"/>
    <property type="match status" value="1"/>
</dbReference>
<dbReference type="SUPFAM" id="SSF46785">
    <property type="entry name" value="Winged helix' DNA-binding domain"/>
    <property type="match status" value="1"/>
</dbReference>
<dbReference type="Gene3D" id="1.10.10.10">
    <property type="entry name" value="Winged helix-like DNA-binding domain superfamily/Winged helix DNA-binding domain"/>
    <property type="match status" value="1"/>
</dbReference>
<protein>
    <submittedName>
        <fullName evidence="5">GntR family transcriptional regulator</fullName>
    </submittedName>
</protein>
<dbReference type="InterPro" id="IPR000524">
    <property type="entry name" value="Tscrpt_reg_HTH_GntR"/>
</dbReference>
<dbReference type="Pfam" id="PF00392">
    <property type="entry name" value="GntR"/>
    <property type="match status" value="1"/>
</dbReference>
<dbReference type="InterPro" id="IPR036388">
    <property type="entry name" value="WH-like_DNA-bd_sf"/>
</dbReference>
<evidence type="ECO:0000259" key="4">
    <source>
        <dbReference type="PROSITE" id="PS50949"/>
    </source>
</evidence>
<keyword evidence="1" id="KW-0805">Transcription regulation</keyword>
<evidence type="ECO:0000313" key="6">
    <source>
        <dbReference type="Proteomes" id="UP000276984"/>
    </source>
</evidence>
<accession>A0A494RH27</accession>
<evidence type="ECO:0000313" key="5">
    <source>
        <dbReference type="EMBL" id="AYG95641.1"/>
    </source>
</evidence>
<dbReference type="AlphaFoldDB" id="A0A494RH27"/>
<reference evidence="5 6" key="1">
    <citation type="submission" date="2018-10" db="EMBL/GenBank/DDBJ databases">
        <title>Complete genome sequence of Brevundimonas naejangsanensis BRV3.</title>
        <authorList>
            <person name="Berrios L."/>
            <person name="Ely B."/>
        </authorList>
    </citation>
    <scope>NUCLEOTIDE SEQUENCE [LARGE SCALE GENOMIC DNA]</scope>
    <source>
        <strain evidence="5 6">BRV3</strain>
    </source>
</reference>